<feature type="compositionally biased region" description="Basic and acidic residues" evidence="6">
    <location>
        <begin position="1244"/>
        <end position="1258"/>
    </location>
</feature>
<feature type="compositionally biased region" description="Polar residues" evidence="6">
    <location>
        <begin position="1229"/>
        <end position="1243"/>
    </location>
</feature>
<keyword evidence="5" id="KW-0804">Transcription</keyword>
<evidence type="ECO:0000256" key="6">
    <source>
        <dbReference type="SAM" id="MobiDB-lite"/>
    </source>
</evidence>
<dbReference type="PANTHER" id="PTHR33304:SF9">
    <property type="entry name" value="RING_FYVE_PHD ZINC FINGER SUPERFAMILY PROTEIN"/>
    <property type="match status" value="1"/>
</dbReference>
<dbReference type="InterPro" id="IPR056280">
    <property type="entry name" value="AIPP2-like_SPOC"/>
</dbReference>
<dbReference type="InterPro" id="IPR001965">
    <property type="entry name" value="Znf_PHD"/>
</dbReference>
<feature type="compositionally biased region" description="Polar residues" evidence="6">
    <location>
        <begin position="474"/>
        <end position="485"/>
    </location>
</feature>
<dbReference type="InterPro" id="IPR049914">
    <property type="entry name" value="PHD1-3/5-6"/>
</dbReference>
<dbReference type="EMBL" id="PYDT01000011">
    <property type="protein sequence ID" value="THU44802.1"/>
    <property type="molecule type" value="Genomic_DNA"/>
</dbReference>
<dbReference type="STRING" id="52838.A0A4S8IC75"/>
<dbReference type="Pfam" id="PF23121">
    <property type="entry name" value="SPOC_AIPP2"/>
    <property type="match status" value="1"/>
</dbReference>
<evidence type="ECO:0000256" key="5">
    <source>
        <dbReference type="ARBA" id="ARBA00023163"/>
    </source>
</evidence>
<proteinExistence type="predicted"/>
<gene>
    <name evidence="8" type="ORF">C4D60_Mb02t11200</name>
</gene>
<sequence>MNVKSGTCNVCSATCSSCMHRIAAAMESDGDCGSSDNIFERKEADSCSFVGAKCGSCNDLQIAASETSNLLSGSSSHDSYSENADSKTVRKSTAYDTYEDIDIPLKVLTVEAVKEDNVLRNGTASLGNGTSCSFCRPNIENGASAREQYVPGSHGNNDSCITGGRDSNPLLINDNLKLDMRDTPCSSVSTCKLDAKETEVLIQVEATCEYDGGFMDAGWGNSGKLSAFPGESFCKKSDSLGLHSKSDLTETSTRKNISPRPNIDFHSQSEHISSHNADSKDMEAYQPCQVLEEPCQRLIVDNESSYQGLPAAGGDHAPKTIMLPNNEASKAIRIRRDISSGKFMNEDGCFESASGFGSSECNLHESGKPQQSLLHGQVSESDCMLYDVKVCDICGDTGREELLATCSRCIDGAEHTYCMRIMLDKIPEGDWLCEECRMKEELEMKRLDKTETFSGKSNVQCLNKEGENIGKSINPENLANLNTKPTDPEACGSSKEMQNPMGTGKRHTYQMDLASPMVKKVSETADEALKAASPRICSAFAHENSSKNFHTAEVKRTNMASSLGSQYAKSSWTSSHSPSLGYSSSIVKEKLFPSKGGSASKQVSFKKNVKPKVEHLAEGVPQNLAEESTPRNTQYQSLVETINKSASFNPFASPHIGRKSLPDLGMKVALLNRNRNSSKNLEPSILGTSKGLNRENDAEYKEVKQQQPSLKCKSYGIFHSESRKRGKFVDEEPVHANSGANNKSYKDAGGVTSSVSSFAESWHQAHSTQFQEARVHYVLPSADVSLIDGTSKGLNRENDAEYKEVKQQQPSLKCKSYGIFHSESRKRGKFVDEEPVHANSGANNKSYKDAGGVTSSVSSFAESWHQAHSKDKTKSIPNTSRLTISGGKSALCSGKLTKASYATQCHQIDRLTLYSAKPSADVSLIDGTSKRNRWKDLAKAAMSRNNKSRIVDQSECRLLSNYVNSEGSSRSSLTSSICEKNFPLEGAPDEKVILRSSDTNYSKTDSAANMGQTEHSTKSLCNSGVGDLNVNPTNFDELKENPSTQSLPHHPSLLATISRSVIIPEQECIWQGAFEILKNGTITEIVDGIQAHLSMFASPKVHEVVCQFPCKIQLEEVPRVSLWPLQFQEISPEEFNIALYFFAKDAESYERSYRKVLEAAIENDLALKGNISEVELLIFPSSMLPESSQRWNMLFFLWGIFRGRKSDSLKPHTDLQELCESKIITDPTVQELSPSHTGELSTFQKHDSQKYPPKEFSRGNESSGPSTSGPDDICKTHSFLYKAAGEKESGELSNHNSDLCPRIYSFDLNEICPAVKSNETNLGNLDDEAVAGKIPTIHANSVQHSLSGSLLGYSASSFGQDNGGTGKIKEKECSVIEFGTKDNIMKIDCLSWGSKPNLKRAHTCSATYGEASQSTDGANTWQEKAGYFCPEDDLEHKRMKHYSEGHGTGSLRDQSINVRSPFKVQPFVTSYLHEQQQRYGVNYGIVMTESLRCTERSFFPVDACPLRNNVVENFGYFISRDDEASREPDTPDLELSLGGKKQSLKTEIFASFHPSVDKGTQYKLSGSTFSEDDMSACLSLSLASPDMEKNNTENPVPKELHCGNTFLNLFGGSTDT</sequence>
<dbReference type="SUPFAM" id="SSF57903">
    <property type="entry name" value="FYVE/PHD zinc finger"/>
    <property type="match status" value="1"/>
</dbReference>
<feature type="compositionally biased region" description="Basic and acidic residues" evidence="6">
    <location>
        <begin position="267"/>
        <end position="279"/>
    </location>
</feature>
<dbReference type="Proteomes" id="UP000317650">
    <property type="component" value="Chromosome 2"/>
</dbReference>
<feature type="region of interest" description="Disordered" evidence="6">
    <location>
        <begin position="1229"/>
        <end position="1272"/>
    </location>
</feature>
<dbReference type="InterPro" id="IPR011011">
    <property type="entry name" value="Znf_FYVE_PHD"/>
</dbReference>
<comment type="caution">
    <text evidence="8">The sequence shown here is derived from an EMBL/GenBank/DDBJ whole genome shotgun (WGS) entry which is preliminary data.</text>
</comment>
<feature type="region of interest" description="Disordered" evidence="6">
    <location>
        <begin position="472"/>
        <end position="504"/>
    </location>
</feature>
<evidence type="ECO:0000313" key="9">
    <source>
        <dbReference type="Proteomes" id="UP000317650"/>
    </source>
</evidence>
<dbReference type="Gene3D" id="3.30.40.10">
    <property type="entry name" value="Zinc/RING finger domain, C3HC4 (zinc finger)"/>
    <property type="match status" value="1"/>
</dbReference>
<feature type="compositionally biased region" description="Polar residues" evidence="6">
    <location>
        <begin position="1001"/>
        <end position="1022"/>
    </location>
</feature>
<dbReference type="GO" id="GO:0034244">
    <property type="term" value="P:negative regulation of transcription elongation by RNA polymerase II"/>
    <property type="evidence" value="ECO:0007669"/>
    <property type="project" value="InterPro"/>
</dbReference>
<dbReference type="InterPro" id="IPR013083">
    <property type="entry name" value="Znf_RING/FYVE/PHD"/>
</dbReference>
<protein>
    <recommendedName>
        <fullName evidence="7">Zinc finger PHD-type domain-containing protein</fullName>
    </recommendedName>
</protein>
<evidence type="ECO:0000256" key="2">
    <source>
        <dbReference type="ARBA" id="ARBA00022771"/>
    </source>
</evidence>
<evidence type="ECO:0000256" key="1">
    <source>
        <dbReference type="ARBA" id="ARBA00022723"/>
    </source>
</evidence>
<evidence type="ECO:0000259" key="7">
    <source>
        <dbReference type="SMART" id="SM00249"/>
    </source>
</evidence>
<evidence type="ECO:0000256" key="3">
    <source>
        <dbReference type="ARBA" id="ARBA00022833"/>
    </source>
</evidence>
<evidence type="ECO:0000313" key="8">
    <source>
        <dbReference type="EMBL" id="THU44802.1"/>
    </source>
</evidence>
<feature type="domain" description="Zinc finger PHD-type" evidence="7">
    <location>
        <begin position="390"/>
        <end position="437"/>
    </location>
</feature>
<feature type="region of interest" description="Disordered" evidence="6">
    <location>
        <begin position="246"/>
        <end position="279"/>
    </location>
</feature>
<keyword evidence="3" id="KW-0862">Zinc</keyword>
<accession>A0A4S8IC75</accession>
<dbReference type="SMART" id="SM00249">
    <property type="entry name" value="PHD"/>
    <property type="match status" value="1"/>
</dbReference>
<keyword evidence="9" id="KW-1185">Reference proteome</keyword>
<name>A0A4S8IC75_MUSBA</name>
<keyword evidence="1" id="KW-0479">Metal-binding</keyword>
<organism evidence="8 9">
    <name type="scientific">Musa balbisiana</name>
    <name type="common">Banana</name>
    <dbReference type="NCBI Taxonomy" id="52838"/>
    <lineage>
        <taxon>Eukaryota</taxon>
        <taxon>Viridiplantae</taxon>
        <taxon>Streptophyta</taxon>
        <taxon>Embryophyta</taxon>
        <taxon>Tracheophyta</taxon>
        <taxon>Spermatophyta</taxon>
        <taxon>Magnoliopsida</taxon>
        <taxon>Liliopsida</taxon>
        <taxon>Zingiberales</taxon>
        <taxon>Musaceae</taxon>
        <taxon>Musa</taxon>
    </lineage>
</organism>
<keyword evidence="4" id="KW-0805">Transcription regulation</keyword>
<feature type="region of interest" description="Disordered" evidence="6">
    <location>
        <begin position="1001"/>
        <end position="1023"/>
    </location>
</feature>
<reference evidence="8 9" key="1">
    <citation type="journal article" date="2019" name="Nat. Plants">
        <title>Genome sequencing of Musa balbisiana reveals subgenome evolution and function divergence in polyploid bananas.</title>
        <authorList>
            <person name="Yao X."/>
        </authorList>
    </citation>
    <scope>NUCLEOTIDE SEQUENCE [LARGE SCALE GENOMIC DNA]</scope>
    <source>
        <strain evidence="9">cv. DH-PKW</strain>
        <tissue evidence="8">Leaves</tissue>
    </source>
</reference>
<dbReference type="GO" id="GO:0140566">
    <property type="term" value="F:histone reader activity"/>
    <property type="evidence" value="ECO:0007669"/>
    <property type="project" value="InterPro"/>
</dbReference>
<dbReference type="GO" id="GO:0008270">
    <property type="term" value="F:zinc ion binding"/>
    <property type="evidence" value="ECO:0007669"/>
    <property type="project" value="UniProtKB-KW"/>
</dbReference>
<evidence type="ECO:0000256" key="4">
    <source>
        <dbReference type="ARBA" id="ARBA00023015"/>
    </source>
</evidence>
<feature type="compositionally biased region" description="Polar residues" evidence="6">
    <location>
        <begin position="1259"/>
        <end position="1269"/>
    </location>
</feature>
<dbReference type="PANTHER" id="PTHR33304">
    <property type="match status" value="1"/>
</dbReference>
<keyword evidence="2" id="KW-0863">Zinc-finger</keyword>